<dbReference type="EMBL" id="JAEACU010000007">
    <property type="protein sequence ID" value="KAH7522557.1"/>
    <property type="molecule type" value="Genomic_DNA"/>
</dbReference>
<sequence>MPCEGVQRIIDDIFSTAFWTAGKTKCVFCNNGKMKQERGLVDCKVCKCAGLILCKEFKGSGYSRRL</sequence>
<name>A0A978V5C4_ZIZJJ</name>
<gene>
    <name evidence="1" type="ORF">FEM48_Zijuj07G0151300</name>
</gene>
<accession>A0A978V5C4</accession>
<dbReference type="Proteomes" id="UP000813462">
    <property type="component" value="Unassembled WGS sequence"/>
</dbReference>
<reference evidence="1" key="1">
    <citation type="journal article" date="2021" name="Front. Plant Sci.">
        <title>Chromosome-Scale Genome Assembly for Chinese Sour Jujube and Insights Into Its Genome Evolution and Domestication Signature.</title>
        <authorList>
            <person name="Shen L.-Y."/>
            <person name="Luo H."/>
            <person name="Wang X.-L."/>
            <person name="Wang X.-M."/>
            <person name="Qiu X.-J."/>
            <person name="Liu H."/>
            <person name="Zhou S.-S."/>
            <person name="Jia K.-H."/>
            <person name="Nie S."/>
            <person name="Bao Y.-T."/>
            <person name="Zhang R.-G."/>
            <person name="Yun Q.-Z."/>
            <person name="Chai Y.-H."/>
            <person name="Lu J.-Y."/>
            <person name="Li Y."/>
            <person name="Zhao S.-W."/>
            <person name="Mao J.-F."/>
            <person name="Jia S.-G."/>
            <person name="Mao Y.-M."/>
        </authorList>
    </citation>
    <scope>NUCLEOTIDE SEQUENCE</scope>
    <source>
        <strain evidence="1">AT0</strain>
        <tissue evidence="1">Leaf</tissue>
    </source>
</reference>
<evidence type="ECO:0000313" key="2">
    <source>
        <dbReference type="Proteomes" id="UP000813462"/>
    </source>
</evidence>
<dbReference type="AlphaFoldDB" id="A0A978V5C4"/>
<evidence type="ECO:0000313" key="1">
    <source>
        <dbReference type="EMBL" id="KAH7522557.1"/>
    </source>
</evidence>
<proteinExistence type="predicted"/>
<organism evidence="1 2">
    <name type="scientific">Ziziphus jujuba var. spinosa</name>
    <dbReference type="NCBI Taxonomy" id="714518"/>
    <lineage>
        <taxon>Eukaryota</taxon>
        <taxon>Viridiplantae</taxon>
        <taxon>Streptophyta</taxon>
        <taxon>Embryophyta</taxon>
        <taxon>Tracheophyta</taxon>
        <taxon>Spermatophyta</taxon>
        <taxon>Magnoliopsida</taxon>
        <taxon>eudicotyledons</taxon>
        <taxon>Gunneridae</taxon>
        <taxon>Pentapetalae</taxon>
        <taxon>rosids</taxon>
        <taxon>fabids</taxon>
        <taxon>Rosales</taxon>
        <taxon>Rhamnaceae</taxon>
        <taxon>Paliureae</taxon>
        <taxon>Ziziphus</taxon>
    </lineage>
</organism>
<protein>
    <submittedName>
        <fullName evidence="1">Uncharacterized protein</fullName>
    </submittedName>
</protein>
<comment type="caution">
    <text evidence="1">The sequence shown here is derived from an EMBL/GenBank/DDBJ whole genome shotgun (WGS) entry which is preliminary data.</text>
</comment>